<evidence type="ECO:0000313" key="3">
    <source>
        <dbReference type="Proteomes" id="UP000000653"/>
    </source>
</evidence>
<dbReference type="HOGENOM" id="CLU_1184213_0_0_6"/>
<accession>A0A0H2ZBJ3</accession>
<dbReference type="BioCyc" id="PAER208963:G1G74-2780-MONOMER"/>
<name>A0A0H2ZBJ3_PSEAB</name>
<reference evidence="2 3" key="1">
    <citation type="journal article" date="2006" name="Genome Biol.">
        <title>Genomic analysis reveals that Pseudomonas aeruginosa virulence is combinatorial.</title>
        <authorList>
            <person name="Lee D.G."/>
            <person name="Urbach J.M."/>
            <person name="Wu G."/>
            <person name="Liberati N.T."/>
            <person name="Feinbaum R.L."/>
            <person name="Miyata S."/>
            <person name="Diggins L.T."/>
            <person name="He J."/>
            <person name="Saucier M."/>
            <person name="Deziel E."/>
            <person name="Friedman L."/>
            <person name="Li L."/>
            <person name="Grills G."/>
            <person name="Montgomery K."/>
            <person name="Kucherlapati R."/>
            <person name="Rahme L.G."/>
            <person name="Ausubel F.M."/>
        </authorList>
    </citation>
    <scope>NUCLEOTIDE SEQUENCE [LARGE SCALE GENOMIC DNA]</scope>
    <source>
        <strain evidence="2 3">UCBPP-PA14</strain>
    </source>
</reference>
<organism evidence="2 3">
    <name type="scientific">Pseudomonas aeruginosa (strain UCBPP-PA14)</name>
    <dbReference type="NCBI Taxonomy" id="208963"/>
    <lineage>
        <taxon>Bacteria</taxon>
        <taxon>Pseudomonadati</taxon>
        <taxon>Pseudomonadota</taxon>
        <taxon>Gammaproteobacteria</taxon>
        <taxon>Pseudomonadales</taxon>
        <taxon>Pseudomonadaceae</taxon>
        <taxon>Pseudomonas</taxon>
    </lineage>
</organism>
<dbReference type="EMBL" id="CP000438">
    <property type="protein sequence ID" value="ABJ11625.1"/>
    <property type="molecule type" value="Genomic_DNA"/>
</dbReference>
<dbReference type="KEGG" id="pau:PA14_33050"/>
<dbReference type="Proteomes" id="UP000000653">
    <property type="component" value="Chromosome"/>
</dbReference>
<sequence length="291" mass="32545">MSTASSPFPRRRDRQSPSAGRPPEPREANAPSPATPQRRRSQGYGQPSWPGISKDRPMTADTPTSVATINHLLLGAPYTSPLVIPGDWLVDELEGAVEVGGFTDGLFRWPTRKRSGRPSPILCGDLLRAVRTECAESVQFWWGFSPSLVGRWRRALGVTRRNNPGDQAVARARAALARSLDRKAPPKAPAAWSSEEVEFIRRHGSKRSLAWCAYMLGRSYQSVASKAEELSPHSQRDRNNAIWSKSEEDLLRQHYQQRGSLWCAQQTGKTRAAVFHRAKKLGLQRQRPKHP</sequence>
<evidence type="ECO:0000256" key="1">
    <source>
        <dbReference type="SAM" id="MobiDB-lite"/>
    </source>
</evidence>
<gene>
    <name evidence="2" type="ordered locus">PA14_33050</name>
</gene>
<feature type="region of interest" description="Disordered" evidence="1">
    <location>
        <begin position="1"/>
        <end position="62"/>
    </location>
</feature>
<evidence type="ECO:0000313" key="2">
    <source>
        <dbReference type="EMBL" id="ABJ11625.1"/>
    </source>
</evidence>
<dbReference type="RefSeq" id="WP_003139207.1">
    <property type="nucleotide sequence ID" value="NC_008463.1"/>
</dbReference>
<protein>
    <submittedName>
        <fullName evidence="2">Uncharacterized protein</fullName>
    </submittedName>
</protein>
<dbReference type="AlphaFoldDB" id="A0A0H2ZBJ3"/>
<proteinExistence type="predicted"/>